<feature type="domain" description="RING-type" evidence="14">
    <location>
        <begin position="117"/>
        <end position="159"/>
    </location>
</feature>
<dbReference type="SMART" id="SM00184">
    <property type="entry name" value="RING"/>
    <property type="match status" value="1"/>
</dbReference>
<comment type="subcellular location">
    <subcellularLocation>
        <location evidence="2">Membrane</location>
        <topology evidence="2">Single-pass membrane protein</topology>
    </subcellularLocation>
</comment>
<evidence type="ECO:0000313" key="16">
    <source>
        <dbReference type="Proteomes" id="UP000886520"/>
    </source>
</evidence>
<keyword evidence="10 13" id="KW-1133">Transmembrane helix</keyword>
<dbReference type="CDD" id="cd16461">
    <property type="entry name" value="RING-H2_EL5-like"/>
    <property type="match status" value="1"/>
</dbReference>
<keyword evidence="6 13" id="KW-0812">Transmembrane</keyword>
<evidence type="ECO:0000256" key="10">
    <source>
        <dbReference type="ARBA" id="ARBA00022989"/>
    </source>
</evidence>
<evidence type="ECO:0000256" key="6">
    <source>
        <dbReference type="ARBA" id="ARBA00022692"/>
    </source>
</evidence>
<dbReference type="Proteomes" id="UP000886520">
    <property type="component" value="Chromosome 25"/>
</dbReference>
<evidence type="ECO:0000256" key="9">
    <source>
        <dbReference type="ARBA" id="ARBA00022833"/>
    </source>
</evidence>
<dbReference type="OrthoDB" id="8062037at2759"/>
<dbReference type="AlphaFoldDB" id="A0A9D4Z2I3"/>
<accession>A0A9D4Z2I3</accession>
<dbReference type="InterPro" id="IPR053070">
    <property type="entry name" value="RING-type_E3_ubiquitin-ligase"/>
</dbReference>
<evidence type="ECO:0000256" key="8">
    <source>
        <dbReference type="ARBA" id="ARBA00022786"/>
    </source>
</evidence>
<evidence type="ECO:0000256" key="3">
    <source>
        <dbReference type="ARBA" id="ARBA00004906"/>
    </source>
</evidence>
<evidence type="ECO:0000256" key="5">
    <source>
        <dbReference type="ARBA" id="ARBA00022679"/>
    </source>
</evidence>
<dbReference type="GO" id="GO:0061630">
    <property type="term" value="F:ubiquitin protein ligase activity"/>
    <property type="evidence" value="ECO:0007669"/>
    <property type="project" value="UniProtKB-EC"/>
</dbReference>
<feature type="transmembrane region" description="Helical" evidence="13">
    <location>
        <begin position="41"/>
        <end position="62"/>
    </location>
</feature>
<comment type="pathway">
    <text evidence="3">Protein modification; protein ubiquitination.</text>
</comment>
<dbReference type="Pfam" id="PF13639">
    <property type="entry name" value="zf-RING_2"/>
    <property type="match status" value="1"/>
</dbReference>
<dbReference type="InterPro" id="IPR001841">
    <property type="entry name" value="Znf_RING"/>
</dbReference>
<dbReference type="PROSITE" id="PS50089">
    <property type="entry name" value="ZF_RING_2"/>
    <property type="match status" value="1"/>
</dbReference>
<dbReference type="SUPFAM" id="SSF57850">
    <property type="entry name" value="RING/U-box"/>
    <property type="match status" value="1"/>
</dbReference>
<evidence type="ECO:0000256" key="11">
    <source>
        <dbReference type="ARBA" id="ARBA00023136"/>
    </source>
</evidence>
<sequence>MLGQSISPSIAAPFKPSVMVGSNFFAVFTAPNTSMNMNMTVTIFGFVLSALFVLMICCRLLCFRLRGRQDNILESASRDTSNFVDRASHGLEPSIVASFPTIKYNQHIFVSKEDNICTICLDDYEDKELLRVLPNCGHAFHVVCIDVWLRQHPTCPVCRVSLQFFPNWRRRSGPLLNVTAKSRFVAGAIPDTMFENPKGFHDLPMSGLQEEKNTQHTDNIRPDVEHINPTLSSTAFRSSRGLSAHYLHSGWPMVAGYRAAIEMAESSTLSRLQTSV</sequence>
<keyword evidence="5" id="KW-0808">Transferase</keyword>
<dbReference type="FunFam" id="3.30.40.10:FF:000187">
    <property type="entry name" value="E3 ubiquitin-protein ligase ATL6"/>
    <property type="match status" value="1"/>
</dbReference>
<reference evidence="15" key="1">
    <citation type="submission" date="2021-01" db="EMBL/GenBank/DDBJ databases">
        <title>Adiantum capillus-veneris genome.</title>
        <authorList>
            <person name="Fang Y."/>
            <person name="Liao Q."/>
        </authorList>
    </citation>
    <scope>NUCLEOTIDE SEQUENCE</scope>
    <source>
        <strain evidence="15">H3</strain>
        <tissue evidence="15">Leaf</tissue>
    </source>
</reference>
<dbReference type="PANTHER" id="PTHR47035:SF3">
    <property type="entry name" value="OS11G0150450 PROTEIN"/>
    <property type="match status" value="1"/>
</dbReference>
<dbReference type="GO" id="GO:0016020">
    <property type="term" value="C:membrane"/>
    <property type="evidence" value="ECO:0007669"/>
    <property type="project" value="UniProtKB-SubCell"/>
</dbReference>
<protein>
    <recommendedName>
        <fullName evidence="4">RING-type E3 ubiquitin transferase</fullName>
        <ecNumber evidence="4">2.3.2.27</ecNumber>
    </recommendedName>
</protein>
<organism evidence="15 16">
    <name type="scientific">Adiantum capillus-veneris</name>
    <name type="common">Maidenhair fern</name>
    <dbReference type="NCBI Taxonomy" id="13818"/>
    <lineage>
        <taxon>Eukaryota</taxon>
        <taxon>Viridiplantae</taxon>
        <taxon>Streptophyta</taxon>
        <taxon>Embryophyta</taxon>
        <taxon>Tracheophyta</taxon>
        <taxon>Polypodiopsida</taxon>
        <taxon>Polypodiidae</taxon>
        <taxon>Polypodiales</taxon>
        <taxon>Pteridineae</taxon>
        <taxon>Pteridaceae</taxon>
        <taxon>Vittarioideae</taxon>
        <taxon>Adiantum</taxon>
    </lineage>
</organism>
<dbReference type="InterPro" id="IPR013083">
    <property type="entry name" value="Znf_RING/FYVE/PHD"/>
</dbReference>
<evidence type="ECO:0000313" key="15">
    <source>
        <dbReference type="EMBL" id="KAI5059558.1"/>
    </source>
</evidence>
<keyword evidence="16" id="KW-1185">Reference proteome</keyword>
<keyword evidence="12" id="KW-0863">Zinc-finger</keyword>
<dbReference type="PANTHER" id="PTHR47035">
    <property type="entry name" value="OS11G0150450 PROTEIN"/>
    <property type="match status" value="1"/>
</dbReference>
<gene>
    <name evidence="15" type="ORF">GOP47_0025877</name>
</gene>
<evidence type="ECO:0000256" key="2">
    <source>
        <dbReference type="ARBA" id="ARBA00004167"/>
    </source>
</evidence>
<evidence type="ECO:0000256" key="1">
    <source>
        <dbReference type="ARBA" id="ARBA00000900"/>
    </source>
</evidence>
<keyword evidence="11 13" id="KW-0472">Membrane</keyword>
<name>A0A9D4Z2I3_ADICA</name>
<dbReference type="EC" id="2.3.2.27" evidence="4"/>
<keyword evidence="9" id="KW-0862">Zinc</keyword>
<evidence type="ECO:0000259" key="14">
    <source>
        <dbReference type="PROSITE" id="PS50089"/>
    </source>
</evidence>
<keyword evidence="8" id="KW-0833">Ubl conjugation pathway</keyword>
<comment type="caution">
    <text evidence="15">The sequence shown here is derived from an EMBL/GenBank/DDBJ whole genome shotgun (WGS) entry which is preliminary data.</text>
</comment>
<evidence type="ECO:0000256" key="12">
    <source>
        <dbReference type="PROSITE-ProRule" id="PRU00175"/>
    </source>
</evidence>
<comment type="catalytic activity">
    <reaction evidence="1">
        <text>S-ubiquitinyl-[E2 ubiquitin-conjugating enzyme]-L-cysteine + [acceptor protein]-L-lysine = [E2 ubiquitin-conjugating enzyme]-L-cysteine + N(6)-ubiquitinyl-[acceptor protein]-L-lysine.</text>
        <dbReference type="EC" id="2.3.2.27"/>
    </reaction>
</comment>
<proteinExistence type="predicted"/>
<dbReference type="GO" id="GO:0008270">
    <property type="term" value="F:zinc ion binding"/>
    <property type="evidence" value="ECO:0007669"/>
    <property type="project" value="UniProtKB-KW"/>
</dbReference>
<dbReference type="EMBL" id="JABFUD020000025">
    <property type="protein sequence ID" value="KAI5059558.1"/>
    <property type="molecule type" value="Genomic_DNA"/>
</dbReference>
<evidence type="ECO:0000256" key="7">
    <source>
        <dbReference type="ARBA" id="ARBA00022723"/>
    </source>
</evidence>
<dbReference type="Gene3D" id="3.30.40.10">
    <property type="entry name" value="Zinc/RING finger domain, C3HC4 (zinc finger)"/>
    <property type="match status" value="1"/>
</dbReference>
<evidence type="ECO:0000256" key="13">
    <source>
        <dbReference type="SAM" id="Phobius"/>
    </source>
</evidence>
<evidence type="ECO:0000256" key="4">
    <source>
        <dbReference type="ARBA" id="ARBA00012483"/>
    </source>
</evidence>
<keyword evidence="7" id="KW-0479">Metal-binding</keyword>